<dbReference type="Pfam" id="PF25796">
    <property type="entry name" value="BREX_BrxC_4th"/>
    <property type="match status" value="1"/>
</dbReference>
<reference evidence="2" key="1">
    <citation type="submission" date="2022-12" db="EMBL/GenBank/DDBJ databases">
        <title>Jiella pelagia sp. nov., isolated from phosphonate enriched culture of Northwest Pacific surface seawater.</title>
        <authorList>
            <person name="Shin D.Y."/>
            <person name="Hwang C.Y."/>
        </authorList>
    </citation>
    <scope>NUCLEOTIDE SEQUENCE</scope>
    <source>
        <strain evidence="2">HL-NP1</strain>
    </source>
</reference>
<gene>
    <name evidence="2" type="ORF">OH818_13660</name>
</gene>
<feature type="domain" description="Probable ATP-binding protein BrxC 4th six-stranded beta-sheet" evidence="1">
    <location>
        <begin position="1"/>
        <end position="77"/>
    </location>
</feature>
<sequence length="81" mass="9429">MSSDELSVLLSRDVRIVQDLRLWKQTDKFVKQARTGSEQPGRDRIVAEKGQQNGRRHKDLELRLRKLVGEARLFVRGPSWS</sequence>
<keyword evidence="3" id="KW-1185">Reference proteome</keyword>
<dbReference type="EMBL" id="CP114029">
    <property type="protein sequence ID" value="WAP70917.1"/>
    <property type="molecule type" value="Genomic_DNA"/>
</dbReference>
<protein>
    <recommendedName>
        <fullName evidence="1">Probable ATP-binding protein BrxC 4th six-stranded beta-sheet domain-containing protein</fullName>
    </recommendedName>
</protein>
<dbReference type="Proteomes" id="UP001164020">
    <property type="component" value="Chromosome"/>
</dbReference>
<name>A0ABY7C513_9HYPH</name>
<dbReference type="RefSeq" id="WP_268883455.1">
    <property type="nucleotide sequence ID" value="NZ_CP114029.1"/>
</dbReference>
<accession>A0ABY7C513</accession>
<dbReference type="InterPro" id="IPR058036">
    <property type="entry name" value="BREX_BrxC_4th"/>
</dbReference>
<proteinExistence type="predicted"/>
<evidence type="ECO:0000259" key="1">
    <source>
        <dbReference type="Pfam" id="PF25796"/>
    </source>
</evidence>
<organism evidence="2 3">
    <name type="scientific">Jiella pelagia</name>
    <dbReference type="NCBI Taxonomy" id="2986949"/>
    <lineage>
        <taxon>Bacteria</taxon>
        <taxon>Pseudomonadati</taxon>
        <taxon>Pseudomonadota</taxon>
        <taxon>Alphaproteobacteria</taxon>
        <taxon>Hyphomicrobiales</taxon>
        <taxon>Aurantimonadaceae</taxon>
        <taxon>Jiella</taxon>
    </lineage>
</organism>
<evidence type="ECO:0000313" key="2">
    <source>
        <dbReference type="EMBL" id="WAP70917.1"/>
    </source>
</evidence>
<evidence type="ECO:0000313" key="3">
    <source>
        <dbReference type="Proteomes" id="UP001164020"/>
    </source>
</evidence>